<keyword evidence="2" id="KW-0812">Transmembrane</keyword>
<evidence type="ECO:0000313" key="5">
    <source>
        <dbReference type="Proteomes" id="UP000198501"/>
    </source>
</evidence>
<reference evidence="6" key="3">
    <citation type="journal article" date="2019" name="Int. J. Syst. Evol. Microbiol.">
        <title>The Global Catalogue of Microorganisms (GCM) 10K type strain sequencing project: providing services to taxonomists for standard genome sequencing and annotation.</title>
        <authorList>
            <consortium name="The Broad Institute Genomics Platform"/>
            <consortium name="The Broad Institute Genome Sequencing Center for Infectious Disease"/>
            <person name="Wu L."/>
            <person name="Ma J."/>
        </authorList>
    </citation>
    <scope>NUCLEOTIDE SEQUENCE [LARGE SCALE GENOMIC DNA]</scope>
    <source>
        <strain evidence="6">NBRC 103191</strain>
    </source>
</reference>
<reference evidence="3" key="1">
    <citation type="journal article" date="2014" name="Int. J. Syst. Evol. Microbiol.">
        <title>Complete genome of a new Firmicutes species belonging to the dominant human colonic microbiota ('Ruminococcus bicirculans') reveals two chromosomes and a selective capacity to utilize plant glucans.</title>
        <authorList>
            <consortium name="NISC Comparative Sequencing Program"/>
            <person name="Wegmann U."/>
            <person name="Louis P."/>
            <person name="Goesmann A."/>
            <person name="Henrissat B."/>
            <person name="Duncan S.H."/>
            <person name="Flint H.J."/>
        </authorList>
    </citation>
    <scope>NUCLEOTIDE SEQUENCE</scope>
    <source>
        <strain evidence="3">NBRC 103191</strain>
    </source>
</reference>
<dbReference type="Proteomes" id="UP000198501">
    <property type="component" value="Unassembled WGS sequence"/>
</dbReference>
<dbReference type="EMBL" id="BSOK01000061">
    <property type="protein sequence ID" value="GLR30297.1"/>
    <property type="molecule type" value="Genomic_DNA"/>
</dbReference>
<protein>
    <submittedName>
        <fullName evidence="4">Uncharacterized protein</fullName>
    </submittedName>
</protein>
<evidence type="ECO:0000313" key="6">
    <source>
        <dbReference type="Proteomes" id="UP001156645"/>
    </source>
</evidence>
<accession>A0A1G6U9T8</accession>
<feature type="compositionally biased region" description="Low complexity" evidence="1">
    <location>
        <begin position="486"/>
        <end position="522"/>
    </location>
</feature>
<keyword evidence="2" id="KW-1133">Transmembrane helix</keyword>
<organism evidence="4 5">
    <name type="scientific">Psychrobacter pacificensis</name>
    <dbReference type="NCBI Taxonomy" id="112002"/>
    <lineage>
        <taxon>Bacteria</taxon>
        <taxon>Pseudomonadati</taxon>
        <taxon>Pseudomonadota</taxon>
        <taxon>Gammaproteobacteria</taxon>
        <taxon>Moraxellales</taxon>
        <taxon>Moraxellaceae</taxon>
        <taxon>Psychrobacter</taxon>
    </lineage>
</organism>
<sequence length="544" mass="57933">MSIIDQLEQTVTPAILGEHNRSDSVAYISLLEQFYAILATRLAVPQVYSQLLRNDQVMANDSIAERPLFEQLWQDQVLQKTIIQELSAAHHIDESITAQLLINAASLAYRELKVLANGQFLPAFLQGEQSTLRPYLPIWSASVITATQGAGHESMSNFVADVADNGIAPSSDTLPNKLSEPDLSTDAVAATTATTAAYVENANISATDALNDDEHFGDSNDAIHASPAAHHLAENSNVKRERVRTRNQRNDLLMRVFLLIVALAAMALAAWALLIKPKSDLPVEPVAVAPVVTPAPPPAPTMTPIEFIVGVDDSGNIYTCSATVGDAALQSSLQQALNTSFGEQASICEFTIQNGIATTIANMPAEILPNVLTMLRSTPFARLHLQNDRLTVEAPDDMLLQQLVTNVRSLAPTMAVDSTAPLPLPNNSNGDTTYGMAGTNGVNNQLGDGTGTNNQYSNDGMSNGTGEYQAADDDTGDRVIPAPLPNNNDGFNNNSNNVPANVPSNIPSSVPSGNRPSRPSGPISESEVDDMASSVIVAEPAQVR</sequence>
<reference evidence="3" key="4">
    <citation type="submission" date="2023-01" db="EMBL/GenBank/DDBJ databases">
        <title>Draft genome sequence of Psychrobacter pacificensis strain NBRC 103191.</title>
        <authorList>
            <person name="Sun Q."/>
            <person name="Mori K."/>
        </authorList>
    </citation>
    <scope>NUCLEOTIDE SEQUENCE</scope>
    <source>
        <strain evidence="3">NBRC 103191</strain>
    </source>
</reference>
<feature type="compositionally biased region" description="Polar residues" evidence="1">
    <location>
        <begin position="440"/>
        <end position="466"/>
    </location>
</feature>
<feature type="region of interest" description="Disordered" evidence="1">
    <location>
        <begin position="219"/>
        <end position="239"/>
    </location>
</feature>
<reference evidence="4 5" key="2">
    <citation type="submission" date="2016-10" db="EMBL/GenBank/DDBJ databases">
        <authorList>
            <person name="de Groot N.N."/>
        </authorList>
    </citation>
    <scope>NUCLEOTIDE SEQUENCE [LARGE SCALE GENOMIC DNA]</scope>
    <source>
        <strain evidence="4 5">DSM 23406</strain>
    </source>
</reference>
<evidence type="ECO:0000313" key="4">
    <source>
        <dbReference type="EMBL" id="SDD38152.1"/>
    </source>
</evidence>
<evidence type="ECO:0000256" key="1">
    <source>
        <dbReference type="SAM" id="MobiDB-lite"/>
    </source>
</evidence>
<proteinExistence type="predicted"/>
<keyword evidence="2" id="KW-0472">Membrane</keyword>
<dbReference type="EMBL" id="FNAL01000001">
    <property type="protein sequence ID" value="SDD38152.1"/>
    <property type="molecule type" value="Genomic_DNA"/>
</dbReference>
<evidence type="ECO:0000256" key="2">
    <source>
        <dbReference type="SAM" id="Phobius"/>
    </source>
</evidence>
<feature type="transmembrane region" description="Helical" evidence="2">
    <location>
        <begin position="252"/>
        <end position="274"/>
    </location>
</feature>
<evidence type="ECO:0000313" key="3">
    <source>
        <dbReference type="EMBL" id="GLR30297.1"/>
    </source>
</evidence>
<name>A0A1G6U9T8_9GAMM</name>
<dbReference type="Proteomes" id="UP001156645">
    <property type="component" value="Unassembled WGS sequence"/>
</dbReference>
<dbReference type="AlphaFoldDB" id="A0A1G6U9T8"/>
<gene>
    <name evidence="3" type="ORF">GCM10007915_25360</name>
    <name evidence="4" type="ORF">SAMN05660405_00152</name>
</gene>
<dbReference type="RefSeq" id="WP_093067597.1">
    <property type="nucleotide sequence ID" value="NZ_BSOK01000061.1"/>
</dbReference>
<keyword evidence="6" id="KW-1185">Reference proteome</keyword>
<feature type="region of interest" description="Disordered" evidence="1">
    <location>
        <begin position="418"/>
        <end position="544"/>
    </location>
</feature>